<dbReference type="SMART" id="SM00091">
    <property type="entry name" value="PAS"/>
    <property type="match status" value="3"/>
</dbReference>
<feature type="domain" description="PAC" evidence="4">
    <location>
        <begin position="209"/>
        <end position="261"/>
    </location>
</feature>
<dbReference type="Gene3D" id="2.10.70.100">
    <property type="match status" value="1"/>
</dbReference>
<dbReference type="EC" id="3.1.4.52" evidence="1"/>
<dbReference type="Gene3D" id="3.30.450.20">
    <property type="entry name" value="PAS domain"/>
    <property type="match status" value="4"/>
</dbReference>
<feature type="domain" description="EAL" evidence="5">
    <location>
        <begin position="686"/>
        <end position="936"/>
    </location>
</feature>
<dbReference type="InterPro" id="IPR001610">
    <property type="entry name" value="PAC"/>
</dbReference>
<sequence>MEFRLALLQEVACAGFWEYDLCSGQVKADVQLFALYGSSPSTDSDTGNTASSLDALRQHVHPDDLPRVEMHLREFCERPQPWNLTYRIIRNDGLLRHFRSVGRVESDAQGEPHRLICLEQDITDYQETLQALLERQRQLDTIFYRTSKISLIQGGLDGVIQDASLGAEALFGYPREELIGQSVNVLYPDGEQSIPADLIERLHQTGQEVAEEVRHVHRSGTEFPALLNLVPIHDEEHQLVGVIGVCMDLSEQAAERERYRMAQEAARFGIWEWNPEHDEVHWDEATWRMLGYDLTSKQRLRFSDWRAQVHPEDLAEVEPVVLEHIKQGTPFTIEYRYYRADGSWLWVQARGQIVKHTPDGRPQLLIGTHVEIEQLKHTEHELRLREQELQQAAIIFEESREGIVIADSDARIITTNRAFTEITGYPEEQAIGWRPQDLLESGYHDEAFFEALWQAVDELGTWTGEMWGRRRDGKIYSEWTTIRKLHDEQYNQTYYVIIFAETTDIKEYQQQLEHILYVDPLTELPNRTLFWSRLEQALRQKHNNSILAVLLADFRSFGELNYSLGHAAGDHALRLIGKRFGEAVDQTATVARLSGDEFAVLLPQLRNPDEAAIAAERLLATVEEPVPFDGTEIPLSMCLGVGIAAQEPASAATIMEQANAALREAKREGVGCRFYSEELTQRARDHVQLASDMRRALDADQFVIHYQPQVDLVSGRWCGLEALLRWDHPDHGPISPARFIPVAERSGLIGRLGTWVLERACREYQELRAKGHDWGSVAVNITAPELAEPAFTDRVLETLERTSLPPSCLELEITESLWVNTDPKTVETLERLRRHGVSVAVDDFGTGYSALSYLKDLPVDRIKIDRSFIHALEHESRATTITDAILALGQSLGLTVVAEGIETREQEAYLREAGCERGQGFYYARPAPLDALLLCC</sequence>
<dbReference type="PANTHER" id="PTHR44757">
    <property type="entry name" value="DIGUANYLATE CYCLASE DGCP"/>
    <property type="match status" value="1"/>
</dbReference>
<keyword evidence="2" id="KW-0973">c-di-GMP</keyword>
<evidence type="ECO:0000259" key="4">
    <source>
        <dbReference type="PROSITE" id="PS50113"/>
    </source>
</evidence>
<feature type="domain" description="PAS" evidence="3">
    <location>
        <begin position="157"/>
        <end position="206"/>
    </location>
</feature>
<dbReference type="RefSeq" id="WP_162549485.1">
    <property type="nucleotide sequence ID" value="NZ_AP017372.2"/>
</dbReference>
<dbReference type="FunFam" id="3.20.20.450:FF:000001">
    <property type="entry name" value="Cyclic di-GMP phosphodiesterase yahA"/>
    <property type="match status" value="1"/>
</dbReference>
<dbReference type="PANTHER" id="PTHR44757:SF2">
    <property type="entry name" value="BIOFILM ARCHITECTURE MAINTENANCE PROTEIN MBAA"/>
    <property type="match status" value="1"/>
</dbReference>
<dbReference type="InterPro" id="IPR000160">
    <property type="entry name" value="GGDEF_dom"/>
</dbReference>
<dbReference type="InterPro" id="IPR013655">
    <property type="entry name" value="PAS_fold_3"/>
</dbReference>
<dbReference type="InterPro" id="IPR035919">
    <property type="entry name" value="EAL_sf"/>
</dbReference>
<evidence type="ECO:0000256" key="2">
    <source>
        <dbReference type="ARBA" id="ARBA00022636"/>
    </source>
</evidence>
<dbReference type="Pfam" id="PF00990">
    <property type="entry name" value="GGDEF"/>
    <property type="match status" value="1"/>
</dbReference>
<dbReference type="InterPro" id="IPR052155">
    <property type="entry name" value="Biofilm_reg_signaling"/>
</dbReference>
<dbReference type="PROSITE" id="PS50113">
    <property type="entry name" value="PAC"/>
    <property type="match status" value="3"/>
</dbReference>
<evidence type="ECO:0000259" key="6">
    <source>
        <dbReference type="PROSITE" id="PS50887"/>
    </source>
</evidence>
<dbReference type="SMART" id="SM00267">
    <property type="entry name" value="GGDEF"/>
    <property type="match status" value="1"/>
</dbReference>
<dbReference type="CDD" id="cd00130">
    <property type="entry name" value="PAS"/>
    <property type="match status" value="3"/>
</dbReference>
<feature type="domain" description="PAC" evidence="4">
    <location>
        <begin position="82"/>
        <end position="134"/>
    </location>
</feature>
<dbReference type="SUPFAM" id="SSF55785">
    <property type="entry name" value="PYP-like sensor domain (PAS domain)"/>
    <property type="match status" value="4"/>
</dbReference>
<dbReference type="CDD" id="cd01948">
    <property type="entry name" value="EAL"/>
    <property type="match status" value="1"/>
</dbReference>
<gene>
    <name evidence="7" type="ORF">HH1059_19370</name>
</gene>
<feature type="domain" description="PAC" evidence="4">
    <location>
        <begin position="331"/>
        <end position="384"/>
    </location>
</feature>
<dbReference type="EMBL" id="AP017372">
    <property type="protein sequence ID" value="BAU58630.1"/>
    <property type="molecule type" value="Genomic_DNA"/>
</dbReference>
<dbReference type="SUPFAM" id="SSF141868">
    <property type="entry name" value="EAL domain-like"/>
    <property type="match status" value="1"/>
</dbReference>
<dbReference type="Gene3D" id="3.20.20.450">
    <property type="entry name" value="EAL domain"/>
    <property type="match status" value="1"/>
</dbReference>
<dbReference type="SMART" id="SM00052">
    <property type="entry name" value="EAL"/>
    <property type="match status" value="1"/>
</dbReference>
<protein>
    <recommendedName>
        <fullName evidence="1">cyclic-guanylate-specific phosphodiesterase</fullName>
        <ecNumber evidence="1">3.1.4.52</ecNumber>
    </recommendedName>
</protein>
<organism evidence="7 8">
    <name type="scientific">Halorhodospira halochloris</name>
    <name type="common">Ectothiorhodospira halochloris</name>
    <dbReference type="NCBI Taxonomy" id="1052"/>
    <lineage>
        <taxon>Bacteria</taxon>
        <taxon>Pseudomonadati</taxon>
        <taxon>Pseudomonadota</taxon>
        <taxon>Gammaproteobacteria</taxon>
        <taxon>Chromatiales</taxon>
        <taxon>Ectothiorhodospiraceae</taxon>
        <taxon>Halorhodospira</taxon>
    </lineage>
</organism>
<dbReference type="SMART" id="SM00086">
    <property type="entry name" value="PAC"/>
    <property type="match status" value="4"/>
</dbReference>
<dbReference type="NCBIfam" id="TIGR00229">
    <property type="entry name" value="sensory_box"/>
    <property type="match status" value="3"/>
</dbReference>
<dbReference type="PROSITE" id="PS50112">
    <property type="entry name" value="PAS"/>
    <property type="match status" value="2"/>
</dbReference>
<name>A0A125T2R9_HALHR</name>
<feature type="domain" description="GGDEF" evidence="6">
    <location>
        <begin position="545"/>
        <end position="678"/>
    </location>
</feature>
<dbReference type="KEGG" id="hhk:HH1059_19370"/>
<evidence type="ECO:0000259" key="3">
    <source>
        <dbReference type="PROSITE" id="PS50112"/>
    </source>
</evidence>
<dbReference type="InterPro" id="IPR043128">
    <property type="entry name" value="Rev_trsase/Diguanyl_cyclase"/>
</dbReference>
<feature type="domain" description="PAS" evidence="3">
    <location>
        <begin position="388"/>
        <end position="432"/>
    </location>
</feature>
<keyword evidence="8" id="KW-1185">Reference proteome</keyword>
<dbReference type="PROSITE" id="PS50887">
    <property type="entry name" value="GGDEF"/>
    <property type="match status" value="1"/>
</dbReference>
<accession>A0A125T2R9</accession>
<evidence type="ECO:0000313" key="7">
    <source>
        <dbReference type="EMBL" id="BAU58630.1"/>
    </source>
</evidence>
<dbReference type="Pfam" id="PF08447">
    <property type="entry name" value="PAS_3"/>
    <property type="match status" value="2"/>
</dbReference>
<dbReference type="AlphaFoldDB" id="A0A125T2R9"/>
<evidence type="ECO:0000259" key="5">
    <source>
        <dbReference type="PROSITE" id="PS50883"/>
    </source>
</evidence>
<evidence type="ECO:0000313" key="8">
    <source>
        <dbReference type="Proteomes" id="UP000218890"/>
    </source>
</evidence>
<evidence type="ECO:0000256" key="1">
    <source>
        <dbReference type="ARBA" id="ARBA00012282"/>
    </source>
</evidence>
<dbReference type="Proteomes" id="UP000218890">
    <property type="component" value="Chromosome"/>
</dbReference>
<dbReference type="Pfam" id="PF13426">
    <property type="entry name" value="PAS_9"/>
    <property type="match status" value="2"/>
</dbReference>
<dbReference type="PROSITE" id="PS50883">
    <property type="entry name" value="EAL"/>
    <property type="match status" value="1"/>
</dbReference>
<proteinExistence type="predicted"/>
<dbReference type="InterPro" id="IPR035965">
    <property type="entry name" value="PAS-like_dom_sf"/>
</dbReference>
<dbReference type="InterPro" id="IPR001633">
    <property type="entry name" value="EAL_dom"/>
</dbReference>
<dbReference type="SUPFAM" id="SSF55073">
    <property type="entry name" value="Nucleotide cyclase"/>
    <property type="match status" value="1"/>
</dbReference>
<dbReference type="InterPro" id="IPR000700">
    <property type="entry name" value="PAS-assoc_C"/>
</dbReference>
<dbReference type="NCBIfam" id="TIGR00254">
    <property type="entry name" value="GGDEF"/>
    <property type="match status" value="1"/>
</dbReference>
<dbReference type="Gene3D" id="3.30.70.270">
    <property type="match status" value="1"/>
</dbReference>
<dbReference type="CDD" id="cd01949">
    <property type="entry name" value="GGDEF"/>
    <property type="match status" value="1"/>
</dbReference>
<reference evidence="7" key="1">
    <citation type="submission" date="2016-02" db="EMBL/GenBank/DDBJ databases">
        <title>Halorhodospira halochloris DSM-1059 complete genome, version 2.</title>
        <authorList>
            <person name="Tsukatani Y."/>
        </authorList>
    </citation>
    <scope>NUCLEOTIDE SEQUENCE</scope>
    <source>
        <strain evidence="7">DSM 1059</strain>
    </source>
</reference>
<dbReference type="InterPro" id="IPR000014">
    <property type="entry name" value="PAS"/>
</dbReference>
<dbReference type="Pfam" id="PF00563">
    <property type="entry name" value="EAL"/>
    <property type="match status" value="1"/>
</dbReference>
<dbReference type="InterPro" id="IPR029787">
    <property type="entry name" value="Nucleotide_cyclase"/>
</dbReference>
<dbReference type="GO" id="GO:0071111">
    <property type="term" value="F:cyclic-guanylate-specific phosphodiesterase activity"/>
    <property type="evidence" value="ECO:0007669"/>
    <property type="project" value="UniProtKB-EC"/>
</dbReference>